<evidence type="ECO:0000313" key="1">
    <source>
        <dbReference type="EMBL" id="SEL01368.1"/>
    </source>
</evidence>
<keyword evidence="2" id="KW-1185">Reference proteome</keyword>
<reference evidence="1 2" key="1">
    <citation type="submission" date="2016-10" db="EMBL/GenBank/DDBJ databases">
        <authorList>
            <person name="de Groot N.N."/>
        </authorList>
    </citation>
    <scope>NUCLEOTIDE SEQUENCE [LARGE SCALE GENOMIC DNA]</scope>
    <source>
        <strain evidence="1 2">DSM 100674</strain>
    </source>
</reference>
<proteinExistence type="predicted"/>
<evidence type="ECO:0000313" key="2">
    <source>
        <dbReference type="Proteomes" id="UP000199582"/>
    </source>
</evidence>
<organism evidence="1 2">
    <name type="scientific">Roseovarius azorensis</name>
    <dbReference type="NCBI Taxonomy" id="1287727"/>
    <lineage>
        <taxon>Bacteria</taxon>
        <taxon>Pseudomonadati</taxon>
        <taxon>Pseudomonadota</taxon>
        <taxon>Alphaproteobacteria</taxon>
        <taxon>Rhodobacterales</taxon>
        <taxon>Roseobacteraceae</taxon>
        <taxon>Roseovarius</taxon>
    </lineage>
</organism>
<sequence>MIGIFQTSLPYDVTNRRPLPGIAPLDMAEWLLVDEAFGAQMAERARLLAERREDVLAVTPQGTAAAQELLDYVLVWLRDHAPGYAVEQDRVVRPDEVEVEIDRTDPMGTLGHLVQEDLCLMEKRGDEHVLTAAVLCFPASWRLVDKIGRPLITIHAPVAAYDPDIAQRVQRLFDGVREGRPLWRFNALRYADATLHQPRRRVQPVADAVYPYLRSERQCVLRLPETRACVFSIHTYVIAGADRLNGSPGLRAAI</sequence>
<accession>A0A1H7LRN6</accession>
<dbReference type="RefSeq" id="WP_093033651.1">
    <property type="nucleotide sequence ID" value="NZ_FOAG01000003.1"/>
</dbReference>
<dbReference type="EMBL" id="FOAG01000003">
    <property type="protein sequence ID" value="SEL01368.1"/>
    <property type="molecule type" value="Genomic_DNA"/>
</dbReference>
<dbReference type="InterPro" id="IPR021848">
    <property type="entry name" value="HODM_asu-like"/>
</dbReference>
<dbReference type="OrthoDB" id="5242510at2"/>
<name>A0A1H7LRN6_9RHOB</name>
<gene>
    <name evidence="1" type="ORF">SAMN05443999_103115</name>
</gene>
<protein>
    <recommendedName>
        <fullName evidence="3">DUF3445 domain-containing protein</fullName>
    </recommendedName>
</protein>
<evidence type="ECO:0008006" key="3">
    <source>
        <dbReference type="Google" id="ProtNLM"/>
    </source>
</evidence>
<dbReference type="Proteomes" id="UP000199582">
    <property type="component" value="Unassembled WGS sequence"/>
</dbReference>
<dbReference type="AlphaFoldDB" id="A0A1H7LRN6"/>
<dbReference type="Pfam" id="PF11927">
    <property type="entry name" value="HODM_asu-like"/>
    <property type="match status" value="1"/>
</dbReference>
<dbReference type="STRING" id="1287727.SAMN05443999_103115"/>